<dbReference type="Proteomes" id="UP000887580">
    <property type="component" value="Unplaced"/>
</dbReference>
<reference evidence="2" key="1">
    <citation type="submission" date="2022-11" db="UniProtKB">
        <authorList>
            <consortium name="WormBaseParasite"/>
        </authorList>
    </citation>
    <scope>IDENTIFICATION</scope>
</reference>
<sequence>MIKTVIIFAVLAFAFAEEAASTNETGETGGTKETIGKGYGNVYGGNGYAPPPPAYGPPPPAYGPPPPAYGPPLPPPVFSPPRDTHYCSVHASFALALASQQQPASAPYGGHAAPKPPRRFTRQFCRYTAASTPESCNYCCAVAARAANTSPDEIFGAVFSFDPQNPSSNGAGFDDSQDGGYNNGPGPYRKKRHAPVAADARIPQCVCCAPKRPFF</sequence>
<organism evidence="1 2">
    <name type="scientific">Panagrolaimus sp. PS1159</name>
    <dbReference type="NCBI Taxonomy" id="55785"/>
    <lineage>
        <taxon>Eukaryota</taxon>
        <taxon>Metazoa</taxon>
        <taxon>Ecdysozoa</taxon>
        <taxon>Nematoda</taxon>
        <taxon>Chromadorea</taxon>
        <taxon>Rhabditida</taxon>
        <taxon>Tylenchina</taxon>
        <taxon>Panagrolaimomorpha</taxon>
        <taxon>Panagrolaimoidea</taxon>
        <taxon>Panagrolaimidae</taxon>
        <taxon>Panagrolaimus</taxon>
    </lineage>
</organism>
<evidence type="ECO:0000313" key="1">
    <source>
        <dbReference type="Proteomes" id="UP000887580"/>
    </source>
</evidence>
<evidence type="ECO:0000313" key="2">
    <source>
        <dbReference type="WBParaSite" id="PS1159_v2.g9097.t1"/>
    </source>
</evidence>
<proteinExistence type="predicted"/>
<protein>
    <submittedName>
        <fullName evidence="2">Uncharacterized protein</fullName>
    </submittedName>
</protein>
<accession>A0AC35GVK8</accession>
<name>A0AC35GVK8_9BILA</name>
<dbReference type="WBParaSite" id="PS1159_v2.g9097.t1">
    <property type="protein sequence ID" value="PS1159_v2.g9097.t1"/>
    <property type="gene ID" value="PS1159_v2.g9097"/>
</dbReference>